<evidence type="ECO:0000256" key="11">
    <source>
        <dbReference type="RuleBase" id="RU003658"/>
    </source>
</evidence>
<dbReference type="Pfam" id="PF00977">
    <property type="entry name" value="His_biosynth"/>
    <property type="match status" value="1"/>
</dbReference>
<dbReference type="AlphaFoldDB" id="A0A1W1ZBL7"/>
<gene>
    <name evidence="9" type="primary">hisA</name>
    <name evidence="12" type="ORF">SAMN06296427_102362</name>
</gene>
<evidence type="ECO:0000256" key="4">
    <source>
        <dbReference type="ARBA" id="ARBA00009667"/>
    </source>
</evidence>
<organism evidence="12 13">
    <name type="scientific">Moheibacter sediminis</name>
    <dbReference type="NCBI Taxonomy" id="1434700"/>
    <lineage>
        <taxon>Bacteria</taxon>
        <taxon>Pseudomonadati</taxon>
        <taxon>Bacteroidota</taxon>
        <taxon>Flavobacteriia</taxon>
        <taxon>Flavobacteriales</taxon>
        <taxon>Weeksellaceae</taxon>
        <taxon>Moheibacter</taxon>
    </lineage>
</organism>
<comment type="similarity">
    <text evidence="4 9 10">Belongs to the HisA/HisF family.</text>
</comment>
<dbReference type="Proteomes" id="UP000192393">
    <property type="component" value="Unassembled WGS sequence"/>
</dbReference>
<comment type="catalytic activity">
    <reaction evidence="1 9 11">
        <text>1-(5-phospho-beta-D-ribosyl)-5-[(5-phospho-beta-D-ribosylamino)methylideneamino]imidazole-4-carboxamide = 5-[(5-phospho-1-deoxy-D-ribulos-1-ylimino)methylamino]-1-(5-phospho-beta-D-ribosyl)imidazole-4-carboxamide</text>
        <dbReference type="Rhea" id="RHEA:15469"/>
        <dbReference type="ChEBI" id="CHEBI:58435"/>
        <dbReference type="ChEBI" id="CHEBI:58525"/>
        <dbReference type="EC" id="5.3.1.16"/>
    </reaction>
</comment>
<dbReference type="Gene3D" id="3.20.20.70">
    <property type="entry name" value="Aldolase class I"/>
    <property type="match status" value="1"/>
</dbReference>
<proteinExistence type="inferred from homology"/>
<dbReference type="InterPro" id="IPR044524">
    <property type="entry name" value="Isoase_HisA-like"/>
</dbReference>
<dbReference type="InterPro" id="IPR011060">
    <property type="entry name" value="RibuloseP-bd_barrel"/>
</dbReference>
<dbReference type="HAMAP" id="MF_01014">
    <property type="entry name" value="HisA"/>
    <property type="match status" value="1"/>
</dbReference>
<dbReference type="GO" id="GO:0000105">
    <property type="term" value="P:L-histidine biosynthetic process"/>
    <property type="evidence" value="ECO:0007669"/>
    <property type="project" value="UniProtKB-UniRule"/>
</dbReference>
<evidence type="ECO:0000313" key="13">
    <source>
        <dbReference type="Proteomes" id="UP000192393"/>
    </source>
</evidence>
<keyword evidence="8 9" id="KW-0413">Isomerase</keyword>
<sequence>MRIIPAIDIINGKCVRLTKGDYKTQKIYNENPLEVAKMFEDFGIKYLHLVDLDGAKSKQIINQKVLENLASKTDLQIDFGGGIKSLNDVEIAFNAGAKQITVGSIAVQNPELMIEWINQFSTDKIILGADCKNRKIATHGWLESNDLDVIDFIQEYEKNKIKYCIVTDIEKDGMLSGPSVELYKEILFDTQIFLIASGGITTIEDLNVLKSLGCEGAIIGKAIYEGTINLKELIELC</sequence>
<dbReference type="InterPro" id="IPR006063">
    <property type="entry name" value="HisA_bact_arch"/>
</dbReference>
<name>A0A1W1ZBL7_9FLAO</name>
<evidence type="ECO:0000256" key="5">
    <source>
        <dbReference type="ARBA" id="ARBA00022490"/>
    </source>
</evidence>
<dbReference type="CDD" id="cd04732">
    <property type="entry name" value="HisA"/>
    <property type="match status" value="1"/>
</dbReference>
<evidence type="ECO:0000256" key="6">
    <source>
        <dbReference type="ARBA" id="ARBA00022605"/>
    </source>
</evidence>
<evidence type="ECO:0000256" key="3">
    <source>
        <dbReference type="ARBA" id="ARBA00005133"/>
    </source>
</evidence>
<dbReference type="SUPFAM" id="SSF51366">
    <property type="entry name" value="Ribulose-phoshate binding barrel"/>
    <property type="match status" value="1"/>
</dbReference>
<dbReference type="OrthoDB" id="9807749at2"/>
<dbReference type="InterPro" id="IPR023016">
    <property type="entry name" value="HisA/PriA"/>
</dbReference>
<evidence type="ECO:0000256" key="2">
    <source>
        <dbReference type="ARBA" id="ARBA00004496"/>
    </source>
</evidence>
<dbReference type="EC" id="5.3.1.16" evidence="9 11"/>
<keyword evidence="13" id="KW-1185">Reference proteome</keyword>
<dbReference type="UniPathway" id="UPA00031">
    <property type="reaction ID" value="UER00009"/>
</dbReference>
<reference evidence="12 13" key="1">
    <citation type="submission" date="2017-04" db="EMBL/GenBank/DDBJ databases">
        <authorList>
            <person name="Afonso C.L."/>
            <person name="Miller P.J."/>
            <person name="Scott M.A."/>
            <person name="Spackman E."/>
            <person name="Goraichik I."/>
            <person name="Dimitrov K.M."/>
            <person name="Suarez D.L."/>
            <person name="Swayne D.E."/>
        </authorList>
    </citation>
    <scope>NUCLEOTIDE SEQUENCE [LARGE SCALE GENOMIC DNA]</scope>
    <source>
        <strain evidence="12 13">CGMCC 1.12708</strain>
    </source>
</reference>
<dbReference type="GO" id="GO:0005737">
    <property type="term" value="C:cytoplasm"/>
    <property type="evidence" value="ECO:0007669"/>
    <property type="project" value="UniProtKB-SubCell"/>
</dbReference>
<dbReference type="InterPro" id="IPR013785">
    <property type="entry name" value="Aldolase_TIM"/>
</dbReference>
<dbReference type="NCBIfam" id="TIGR00007">
    <property type="entry name" value="1-(5-phosphoribosyl)-5-[(5-phosphoribosylamino)methylideneamino]imidazole-4-carboxamide isomerase"/>
    <property type="match status" value="1"/>
</dbReference>
<comment type="subcellular location">
    <subcellularLocation>
        <location evidence="2 9 11">Cytoplasm</location>
    </subcellularLocation>
</comment>
<dbReference type="FunFam" id="3.20.20.70:FF:000009">
    <property type="entry name" value="1-(5-phosphoribosyl)-5-[(5-phosphoribosylamino)methylideneamino] imidazole-4-carboxamide isomerase"/>
    <property type="match status" value="1"/>
</dbReference>
<evidence type="ECO:0000256" key="9">
    <source>
        <dbReference type="HAMAP-Rule" id="MF_01014"/>
    </source>
</evidence>
<dbReference type="GO" id="GO:0000162">
    <property type="term" value="P:L-tryptophan biosynthetic process"/>
    <property type="evidence" value="ECO:0007669"/>
    <property type="project" value="TreeGrafter"/>
</dbReference>
<comment type="pathway">
    <text evidence="3 9 11">Amino-acid biosynthesis; L-histidine biosynthesis; L-histidine from 5-phospho-alpha-D-ribose 1-diphosphate: step 4/9.</text>
</comment>
<protein>
    <recommendedName>
        <fullName evidence="9 11">1-(5-phosphoribosyl)-5-[(5-phosphoribosylamino)methylideneamino] imidazole-4-carboxamide isomerase</fullName>
        <ecNumber evidence="9 11">5.3.1.16</ecNumber>
    </recommendedName>
    <alternativeName>
        <fullName evidence="9">Phosphoribosylformimino-5-aminoimidazole carboxamide ribotide isomerase</fullName>
    </alternativeName>
</protein>
<dbReference type="EMBL" id="FWXS01000002">
    <property type="protein sequence ID" value="SMC45829.1"/>
    <property type="molecule type" value="Genomic_DNA"/>
</dbReference>
<keyword evidence="5 9" id="KW-0963">Cytoplasm</keyword>
<dbReference type="RefSeq" id="WP_084016510.1">
    <property type="nucleotide sequence ID" value="NZ_FWXS01000002.1"/>
</dbReference>
<keyword evidence="6 9" id="KW-0028">Amino-acid biosynthesis</keyword>
<evidence type="ECO:0000256" key="7">
    <source>
        <dbReference type="ARBA" id="ARBA00023102"/>
    </source>
</evidence>
<evidence type="ECO:0000256" key="8">
    <source>
        <dbReference type="ARBA" id="ARBA00023235"/>
    </source>
</evidence>
<accession>A0A1W1ZBL7</accession>
<dbReference type="PANTHER" id="PTHR43090">
    <property type="entry name" value="1-(5-PHOSPHORIBOSYL)-5-[(5-PHOSPHORIBOSYLAMINO)METHYLIDENEAMINO] IMIDAZOLE-4-CARBOXAMIDE ISOMERASE"/>
    <property type="match status" value="1"/>
</dbReference>
<dbReference type="PANTHER" id="PTHR43090:SF2">
    <property type="entry name" value="1-(5-PHOSPHORIBOSYL)-5-[(5-PHOSPHORIBOSYLAMINO)METHYLIDENEAMINO] IMIDAZOLE-4-CARBOXAMIDE ISOMERASE"/>
    <property type="match status" value="1"/>
</dbReference>
<dbReference type="InterPro" id="IPR006062">
    <property type="entry name" value="His_biosynth"/>
</dbReference>
<dbReference type="STRING" id="1434700.SAMN06296427_102362"/>
<evidence type="ECO:0000256" key="1">
    <source>
        <dbReference type="ARBA" id="ARBA00000901"/>
    </source>
</evidence>
<feature type="active site" description="Proton donor" evidence="9">
    <location>
        <position position="130"/>
    </location>
</feature>
<evidence type="ECO:0000313" key="12">
    <source>
        <dbReference type="EMBL" id="SMC45829.1"/>
    </source>
</evidence>
<dbReference type="GO" id="GO:0003949">
    <property type="term" value="F:1-(5-phosphoribosyl)-5-[(5-phosphoribosylamino)methylideneamino]imidazole-4-carboxamide isomerase activity"/>
    <property type="evidence" value="ECO:0007669"/>
    <property type="project" value="UniProtKB-UniRule"/>
</dbReference>
<evidence type="ECO:0000256" key="10">
    <source>
        <dbReference type="RuleBase" id="RU003657"/>
    </source>
</evidence>
<keyword evidence="7 9" id="KW-0368">Histidine biosynthesis</keyword>
<feature type="active site" description="Proton acceptor" evidence="9">
    <location>
        <position position="8"/>
    </location>
</feature>